<name>A0A645IPA1_9ZZZZ</name>
<comment type="caution">
    <text evidence="1">The sequence shown here is derived from an EMBL/GenBank/DDBJ whole genome shotgun (WGS) entry which is preliminary data.</text>
</comment>
<dbReference type="EMBL" id="VSSQ01118131">
    <property type="protein sequence ID" value="MPN52229.1"/>
    <property type="molecule type" value="Genomic_DNA"/>
</dbReference>
<reference evidence="1" key="1">
    <citation type="submission" date="2019-08" db="EMBL/GenBank/DDBJ databases">
        <authorList>
            <person name="Kucharzyk K."/>
            <person name="Murdoch R.W."/>
            <person name="Higgins S."/>
            <person name="Loffler F."/>
        </authorList>
    </citation>
    <scope>NUCLEOTIDE SEQUENCE</scope>
</reference>
<gene>
    <name evidence="1" type="ORF">SDC9_199885</name>
</gene>
<protein>
    <submittedName>
        <fullName evidence="1">Uncharacterized protein</fullName>
    </submittedName>
</protein>
<proteinExistence type="predicted"/>
<organism evidence="1">
    <name type="scientific">bioreactor metagenome</name>
    <dbReference type="NCBI Taxonomy" id="1076179"/>
    <lineage>
        <taxon>unclassified sequences</taxon>
        <taxon>metagenomes</taxon>
        <taxon>ecological metagenomes</taxon>
    </lineage>
</organism>
<evidence type="ECO:0000313" key="1">
    <source>
        <dbReference type="EMBL" id="MPN52229.1"/>
    </source>
</evidence>
<dbReference type="AlphaFoldDB" id="A0A645IPA1"/>
<accession>A0A645IPA1</accession>
<sequence length="79" mass="8920">MTNFAIDLPPISKFFILLLIHDNADDMILSHEGQLPLPMRFIVVTITQAHQMVFRVINLLSVASGPYCIHMVNLTPFPT</sequence>